<feature type="transmembrane region" description="Helical" evidence="2">
    <location>
        <begin position="207"/>
        <end position="227"/>
    </location>
</feature>
<dbReference type="InterPro" id="IPR050882">
    <property type="entry name" value="Prepilin_peptidase/N-MTase"/>
</dbReference>
<sequence>MTTDQLFAAVGMAAVAALGAWWSPRVIARLPDPVEVEVPYAELAGGPRLALRLAAASAVVAGSLGAALGPDPSLPVWCFLSVVGVVLSYVDWRVRLLPFRIVAPSYAIVGLLLIVAAVVTGDYDAARRSLIAWIATYAIFTGMWFVYRRGIGYGDVRLSGVLAMALGWLGWSELIVGMYAAFILGALIGGGLALAKVVDRTGYPFGPFMFAGAWVGVVCAPAITSWLG</sequence>
<proteinExistence type="inferred from homology"/>
<evidence type="ECO:0000259" key="3">
    <source>
        <dbReference type="Pfam" id="PF01478"/>
    </source>
</evidence>
<dbReference type="Pfam" id="PF01478">
    <property type="entry name" value="Peptidase_A24"/>
    <property type="match status" value="1"/>
</dbReference>
<protein>
    <submittedName>
        <fullName evidence="4">A24 family peptidase</fullName>
    </submittedName>
</protein>
<dbReference type="RefSeq" id="WP_271633593.1">
    <property type="nucleotide sequence ID" value="NZ_CP094970.1"/>
</dbReference>
<dbReference type="KEGG" id="sgrg:L0C25_20230"/>
<keyword evidence="5" id="KW-1185">Reference proteome</keyword>
<evidence type="ECO:0000313" key="4">
    <source>
        <dbReference type="EMBL" id="UYM04833.1"/>
    </source>
</evidence>
<evidence type="ECO:0000256" key="1">
    <source>
        <dbReference type="ARBA" id="ARBA00005801"/>
    </source>
</evidence>
<dbReference type="Gene3D" id="1.20.120.1220">
    <property type="match status" value="1"/>
</dbReference>
<evidence type="ECO:0000256" key="2">
    <source>
        <dbReference type="SAM" id="Phobius"/>
    </source>
</evidence>
<feature type="domain" description="Prepilin type IV endopeptidase peptidase" evidence="3">
    <location>
        <begin position="78"/>
        <end position="189"/>
    </location>
</feature>
<name>A0AA46TGM5_9ACTN</name>
<dbReference type="GO" id="GO:0004190">
    <property type="term" value="F:aspartic-type endopeptidase activity"/>
    <property type="evidence" value="ECO:0007669"/>
    <property type="project" value="InterPro"/>
</dbReference>
<gene>
    <name evidence="4" type="ORF">L0C25_20230</name>
</gene>
<evidence type="ECO:0000313" key="5">
    <source>
        <dbReference type="Proteomes" id="UP001164390"/>
    </source>
</evidence>
<dbReference type="PANTHER" id="PTHR30487">
    <property type="entry name" value="TYPE 4 PREPILIN-LIKE PROTEINS LEADER PEPTIDE-PROCESSING ENZYME"/>
    <property type="match status" value="1"/>
</dbReference>
<feature type="transmembrane region" description="Helical" evidence="2">
    <location>
        <begin position="6"/>
        <end position="28"/>
    </location>
</feature>
<dbReference type="GO" id="GO:0006465">
    <property type="term" value="P:signal peptide processing"/>
    <property type="evidence" value="ECO:0007669"/>
    <property type="project" value="TreeGrafter"/>
</dbReference>
<feature type="transmembrane region" description="Helical" evidence="2">
    <location>
        <begin position="74"/>
        <end position="92"/>
    </location>
</feature>
<feature type="transmembrane region" description="Helical" evidence="2">
    <location>
        <begin position="177"/>
        <end position="195"/>
    </location>
</feature>
<dbReference type="PANTHER" id="PTHR30487:SF0">
    <property type="entry name" value="PREPILIN LEADER PEPTIDASE_N-METHYLTRANSFERASE-RELATED"/>
    <property type="match status" value="1"/>
</dbReference>
<dbReference type="GO" id="GO:0005886">
    <property type="term" value="C:plasma membrane"/>
    <property type="evidence" value="ECO:0007669"/>
    <property type="project" value="TreeGrafter"/>
</dbReference>
<keyword evidence="2" id="KW-1133">Transmembrane helix</keyword>
<keyword evidence="2" id="KW-0472">Membrane</keyword>
<accession>A0AA46TGM5</accession>
<dbReference type="AlphaFoldDB" id="A0AA46TGM5"/>
<organism evidence="4 5">
    <name type="scientific">Solicola gregarius</name>
    <dbReference type="NCBI Taxonomy" id="2908642"/>
    <lineage>
        <taxon>Bacteria</taxon>
        <taxon>Bacillati</taxon>
        <taxon>Actinomycetota</taxon>
        <taxon>Actinomycetes</taxon>
        <taxon>Propionibacteriales</taxon>
        <taxon>Nocardioidaceae</taxon>
        <taxon>Solicola</taxon>
    </lineage>
</organism>
<comment type="similarity">
    <text evidence="1">Belongs to the peptidase A24 family.</text>
</comment>
<feature type="transmembrane region" description="Helical" evidence="2">
    <location>
        <begin position="99"/>
        <end position="118"/>
    </location>
</feature>
<dbReference type="Proteomes" id="UP001164390">
    <property type="component" value="Chromosome"/>
</dbReference>
<feature type="transmembrane region" description="Helical" evidence="2">
    <location>
        <begin position="130"/>
        <end position="147"/>
    </location>
</feature>
<dbReference type="InterPro" id="IPR000045">
    <property type="entry name" value="Prepilin_IV_endopep_pep"/>
</dbReference>
<reference evidence="4" key="1">
    <citation type="submission" date="2022-01" db="EMBL/GenBank/DDBJ databases">
        <title>Nocardioidaceae gen. sp. A5X3R13.</title>
        <authorList>
            <person name="Lopez Marin M.A."/>
            <person name="Uhlik O."/>
        </authorList>
    </citation>
    <scope>NUCLEOTIDE SEQUENCE</scope>
    <source>
        <strain evidence="4">A5X3R13</strain>
    </source>
</reference>
<dbReference type="EMBL" id="CP094970">
    <property type="protein sequence ID" value="UYM04833.1"/>
    <property type="molecule type" value="Genomic_DNA"/>
</dbReference>
<keyword evidence="2" id="KW-0812">Transmembrane</keyword>